<accession>A0ABN7XPQ7</accession>
<dbReference type="Proteomes" id="UP000789901">
    <property type="component" value="Unassembled WGS sequence"/>
</dbReference>
<gene>
    <name evidence="2" type="ORF">GMARGA_LOCUS45552</name>
</gene>
<feature type="non-terminal residue" evidence="2">
    <location>
        <position position="1"/>
    </location>
</feature>
<dbReference type="EMBL" id="CAJVQB010163272">
    <property type="protein sequence ID" value="CAG8856731.1"/>
    <property type="molecule type" value="Genomic_DNA"/>
</dbReference>
<keyword evidence="3" id="KW-1185">Reference proteome</keyword>
<name>A0ABN7XPQ7_GIGMA</name>
<evidence type="ECO:0000313" key="2">
    <source>
        <dbReference type="EMBL" id="CAG8856731.1"/>
    </source>
</evidence>
<evidence type="ECO:0000256" key="1">
    <source>
        <dbReference type="SAM" id="MobiDB-lite"/>
    </source>
</evidence>
<proteinExistence type="predicted"/>
<feature type="region of interest" description="Disordered" evidence="1">
    <location>
        <begin position="80"/>
        <end position="119"/>
    </location>
</feature>
<organism evidence="2 3">
    <name type="scientific">Gigaspora margarita</name>
    <dbReference type="NCBI Taxonomy" id="4874"/>
    <lineage>
        <taxon>Eukaryota</taxon>
        <taxon>Fungi</taxon>
        <taxon>Fungi incertae sedis</taxon>
        <taxon>Mucoromycota</taxon>
        <taxon>Glomeromycotina</taxon>
        <taxon>Glomeromycetes</taxon>
        <taxon>Diversisporales</taxon>
        <taxon>Gigasporaceae</taxon>
        <taxon>Gigaspora</taxon>
    </lineage>
</organism>
<feature type="compositionally biased region" description="Basic and acidic residues" evidence="1">
    <location>
        <begin position="95"/>
        <end position="108"/>
    </location>
</feature>
<feature type="non-terminal residue" evidence="2">
    <location>
        <position position="119"/>
    </location>
</feature>
<reference evidence="2 3" key="1">
    <citation type="submission" date="2021-06" db="EMBL/GenBank/DDBJ databases">
        <authorList>
            <person name="Kallberg Y."/>
            <person name="Tangrot J."/>
            <person name="Rosling A."/>
        </authorList>
    </citation>
    <scope>NUCLEOTIDE SEQUENCE [LARGE SCALE GENOMIC DNA]</scope>
    <source>
        <strain evidence="2 3">120-4 pot B 10/14</strain>
    </source>
</reference>
<evidence type="ECO:0000313" key="3">
    <source>
        <dbReference type="Proteomes" id="UP000789901"/>
    </source>
</evidence>
<sequence length="119" mass="14071">EPDDQEVDFDGSSFNDFLQEIEDDYKTCGTQLRTAFDKFAERYKAAKSRSIGRVTTFLYDHRYNLDPLARIKSGAMIRVQPESVKRRRTNVKQRTNADKENDYQEIPKRKVRKINKPKH</sequence>
<feature type="compositionally biased region" description="Basic residues" evidence="1">
    <location>
        <begin position="109"/>
        <end position="119"/>
    </location>
</feature>
<comment type="caution">
    <text evidence="2">The sequence shown here is derived from an EMBL/GenBank/DDBJ whole genome shotgun (WGS) entry which is preliminary data.</text>
</comment>
<protein>
    <submittedName>
        <fullName evidence="2">9483_t:CDS:1</fullName>
    </submittedName>
</protein>